<accession>A0A1B3XN50</accession>
<dbReference type="STRING" id="264697.ABE28_009720"/>
<dbReference type="EMBL" id="CP017080">
    <property type="protein sequence ID" value="AOH54627.1"/>
    <property type="molecule type" value="Genomic_DNA"/>
</dbReference>
<dbReference type="InterPro" id="IPR032095">
    <property type="entry name" value="Sacchrp_dh-like_C"/>
</dbReference>
<dbReference type="PANTHER" id="PTHR43796:SF2">
    <property type="entry name" value="CARBOXYNORSPERMIDINE SYNTHASE"/>
    <property type="match status" value="1"/>
</dbReference>
<evidence type="ECO:0000259" key="1">
    <source>
        <dbReference type="Pfam" id="PF03435"/>
    </source>
</evidence>
<gene>
    <name evidence="3" type="ORF">ABE28_009720</name>
</gene>
<sequence>MSKIAVIGATGTIGKIIVRDLVTSGFEVIAADMNEENLNYLARQLGSSVQIAKLDVTDLKQTKEVLSEAKVCVNATNFKFNVNVMNAAAAAGVSVLDLGGLFTFTKKQLAMDAEMKKAGILSIVGMGSDPGTSNIFCRYGIDQLDVAEEIHIRYGSTTSGVTFAFAPDTYIDEAVKNALAVKDGKLVEIQPLADEEYTHFHEDLGIQKTYSIIHSELATLPTSFPNVKKITYKDTWDPDTIEKINVLNELGLIDTKAMEDGTVPRRQLVSLLSKVLAAKEKPIWGKDSLLVEVKGIKNGNPTTIRMELLSGYQEEWDASPTQYATAIPASIVAQMLLKGEITEIGVKPPELCVDPETYISYLKQKNVELYTTFSETRKLK</sequence>
<organism evidence="3 4">
    <name type="scientific">Peribacillus muralis</name>
    <dbReference type="NCBI Taxonomy" id="264697"/>
    <lineage>
        <taxon>Bacteria</taxon>
        <taxon>Bacillati</taxon>
        <taxon>Bacillota</taxon>
        <taxon>Bacilli</taxon>
        <taxon>Bacillales</taxon>
        <taxon>Bacillaceae</taxon>
        <taxon>Peribacillus</taxon>
    </lineage>
</organism>
<evidence type="ECO:0000313" key="3">
    <source>
        <dbReference type="EMBL" id="AOH54627.1"/>
    </source>
</evidence>
<dbReference type="RefSeq" id="WP_064466263.1">
    <property type="nucleotide sequence ID" value="NZ_CP017080.1"/>
</dbReference>
<dbReference type="InterPro" id="IPR005097">
    <property type="entry name" value="Sacchrp_dh_NADP-bd"/>
</dbReference>
<dbReference type="KEGG" id="bmur:ABE28_009720"/>
<dbReference type="Gene3D" id="3.30.360.10">
    <property type="entry name" value="Dihydrodipicolinate Reductase, domain 2"/>
    <property type="match status" value="1"/>
</dbReference>
<keyword evidence="4" id="KW-1185">Reference proteome</keyword>
<dbReference type="Pfam" id="PF03435">
    <property type="entry name" value="Sacchrp_dh_NADP"/>
    <property type="match status" value="1"/>
</dbReference>
<feature type="domain" description="Saccharopine dehydrogenase-like C-terminal" evidence="2">
    <location>
        <begin position="127"/>
        <end position="364"/>
    </location>
</feature>
<proteinExistence type="predicted"/>
<dbReference type="PANTHER" id="PTHR43796">
    <property type="entry name" value="CARBOXYNORSPERMIDINE SYNTHASE"/>
    <property type="match status" value="1"/>
</dbReference>
<dbReference type="OrthoDB" id="1910498at2"/>
<dbReference type="Proteomes" id="UP000077926">
    <property type="component" value="Chromosome"/>
</dbReference>
<protein>
    <recommendedName>
        <fullName evidence="5">Saccharopine dehydrogenase</fullName>
    </recommendedName>
</protein>
<evidence type="ECO:0008006" key="5">
    <source>
        <dbReference type="Google" id="ProtNLM"/>
    </source>
</evidence>
<evidence type="ECO:0000259" key="2">
    <source>
        <dbReference type="Pfam" id="PF16653"/>
    </source>
</evidence>
<evidence type="ECO:0000313" key="4">
    <source>
        <dbReference type="Proteomes" id="UP000077926"/>
    </source>
</evidence>
<dbReference type="SUPFAM" id="SSF51735">
    <property type="entry name" value="NAD(P)-binding Rossmann-fold domains"/>
    <property type="match status" value="1"/>
</dbReference>
<dbReference type="InterPro" id="IPR036291">
    <property type="entry name" value="NAD(P)-bd_dom_sf"/>
</dbReference>
<dbReference type="Pfam" id="PF16653">
    <property type="entry name" value="Sacchrp_dh_C"/>
    <property type="match status" value="1"/>
</dbReference>
<feature type="domain" description="Saccharopine dehydrogenase NADP binding" evidence="1">
    <location>
        <begin position="4"/>
        <end position="121"/>
    </location>
</feature>
<dbReference type="Gene3D" id="3.40.50.720">
    <property type="entry name" value="NAD(P)-binding Rossmann-like Domain"/>
    <property type="match status" value="2"/>
</dbReference>
<name>A0A1B3XN50_9BACI</name>
<reference evidence="3 4" key="1">
    <citation type="submission" date="2016-08" db="EMBL/GenBank/DDBJ databases">
        <title>Complete genome sequence of Bacillus muralis G25-68, a strain with toxicity to nematodes.</title>
        <authorList>
            <person name="Zheng Z."/>
        </authorList>
    </citation>
    <scope>NUCLEOTIDE SEQUENCE [LARGE SCALE GENOMIC DNA]</scope>
    <source>
        <strain evidence="3 4">G25-68</strain>
    </source>
</reference>
<dbReference type="AlphaFoldDB" id="A0A1B3XN50"/>